<sequence>MFRHLLISFALLAQALPLAAQGVRLGVRAGYSLSGIGGQGLTANRNPDVGFENENLTASGIAYRSGFHAGGYVSARREAFGFEGGLFLSTRGYRYSYSETYLRTTPPDEPAPVQAAVAEDYRAYYLEVPLLARAYVWKGLNLALGLQPALMLTNRFDRDVTGQPRYTRTADDFAPFDVALVAGLGYDLPGGFNVNLTYDSGLLGVDRQLDLYQYHRAFKVSAGYSFK</sequence>
<keyword evidence="1" id="KW-0732">Signal</keyword>
<accession>A0A6J4HF72</accession>
<proteinExistence type="predicted"/>
<dbReference type="InterPro" id="IPR025665">
    <property type="entry name" value="Beta-barrel_OMP_2"/>
</dbReference>
<reference evidence="3" key="1">
    <citation type="submission" date="2020-02" db="EMBL/GenBank/DDBJ databases">
        <authorList>
            <person name="Meier V. D."/>
        </authorList>
    </citation>
    <scope>NUCLEOTIDE SEQUENCE</scope>
    <source>
        <strain evidence="3">AVDCRST_MAG56</strain>
    </source>
</reference>
<dbReference type="Pfam" id="PF13568">
    <property type="entry name" value="OMP_b-brl_2"/>
    <property type="match status" value="1"/>
</dbReference>
<evidence type="ECO:0000313" key="3">
    <source>
        <dbReference type="EMBL" id="CAA9220473.1"/>
    </source>
</evidence>
<feature type="chain" id="PRO_5027038156" description="Outer membrane protein beta-barrel domain-containing protein" evidence="1">
    <location>
        <begin position="21"/>
        <end position="227"/>
    </location>
</feature>
<feature type="signal peptide" evidence="1">
    <location>
        <begin position="1"/>
        <end position="20"/>
    </location>
</feature>
<evidence type="ECO:0000256" key="1">
    <source>
        <dbReference type="SAM" id="SignalP"/>
    </source>
</evidence>
<dbReference type="AlphaFoldDB" id="A0A6J4HF72"/>
<name>A0A6J4HF72_9SPHI</name>
<organism evidence="3">
    <name type="scientific">uncultured Cytophagales bacterium</name>
    <dbReference type="NCBI Taxonomy" id="158755"/>
    <lineage>
        <taxon>Bacteria</taxon>
        <taxon>Pseudomonadati</taxon>
        <taxon>Bacteroidota</taxon>
        <taxon>Sphingobacteriia</taxon>
        <taxon>Sphingobacteriales</taxon>
        <taxon>environmental samples</taxon>
    </lineage>
</organism>
<gene>
    <name evidence="3" type="ORF">AVDCRST_MAG56-395</name>
</gene>
<feature type="domain" description="Outer membrane protein beta-barrel" evidence="2">
    <location>
        <begin position="20"/>
        <end position="202"/>
    </location>
</feature>
<dbReference type="EMBL" id="CADCTQ010000038">
    <property type="protein sequence ID" value="CAA9220473.1"/>
    <property type="molecule type" value="Genomic_DNA"/>
</dbReference>
<protein>
    <recommendedName>
        <fullName evidence="2">Outer membrane protein beta-barrel domain-containing protein</fullName>
    </recommendedName>
</protein>
<evidence type="ECO:0000259" key="2">
    <source>
        <dbReference type="Pfam" id="PF13568"/>
    </source>
</evidence>